<dbReference type="EMBL" id="CM003379">
    <property type="protein sequence ID" value="KOM53797.1"/>
    <property type="molecule type" value="Genomic_DNA"/>
</dbReference>
<keyword evidence="2" id="KW-0479">Metal-binding</keyword>
<keyword evidence="5" id="KW-0539">Nucleus</keyword>
<organism evidence="7 8">
    <name type="scientific">Phaseolus angularis</name>
    <name type="common">Azuki bean</name>
    <name type="synonym">Vigna angularis</name>
    <dbReference type="NCBI Taxonomy" id="3914"/>
    <lineage>
        <taxon>Eukaryota</taxon>
        <taxon>Viridiplantae</taxon>
        <taxon>Streptophyta</taxon>
        <taxon>Embryophyta</taxon>
        <taxon>Tracheophyta</taxon>
        <taxon>Spermatophyta</taxon>
        <taxon>Magnoliopsida</taxon>
        <taxon>eudicotyledons</taxon>
        <taxon>Gunneridae</taxon>
        <taxon>Pentapetalae</taxon>
        <taxon>rosids</taxon>
        <taxon>fabids</taxon>
        <taxon>Fabales</taxon>
        <taxon>Fabaceae</taxon>
        <taxon>Papilionoideae</taxon>
        <taxon>50 kb inversion clade</taxon>
        <taxon>NPAAA clade</taxon>
        <taxon>indigoferoid/millettioid clade</taxon>
        <taxon>Phaseoleae</taxon>
        <taxon>Vigna</taxon>
    </lineage>
</organism>
<evidence type="ECO:0000256" key="2">
    <source>
        <dbReference type="ARBA" id="ARBA00022723"/>
    </source>
</evidence>
<protein>
    <recommendedName>
        <fullName evidence="9">RING-type domain-containing protein</fullName>
    </recommendedName>
</protein>
<dbReference type="STRING" id="3914.A0A0L9VFV6"/>
<evidence type="ECO:0000313" key="8">
    <source>
        <dbReference type="Proteomes" id="UP000053144"/>
    </source>
</evidence>
<dbReference type="Pfam" id="PF04931">
    <property type="entry name" value="DNA_pol_phi"/>
    <property type="match status" value="1"/>
</dbReference>
<name>A0A0L9VFV6_PHAAN</name>
<dbReference type="GO" id="GO:0008270">
    <property type="term" value="F:zinc ion binding"/>
    <property type="evidence" value="ECO:0007669"/>
    <property type="project" value="UniProtKB-KW"/>
</dbReference>
<keyword evidence="4" id="KW-0862">Zinc</keyword>
<dbReference type="PANTHER" id="PTHR13213">
    <property type="entry name" value="MYB-BINDING PROTEIN 1A FAMILY MEMBER"/>
    <property type="match status" value="1"/>
</dbReference>
<dbReference type="PROSITE" id="PS00518">
    <property type="entry name" value="ZF_RING_1"/>
    <property type="match status" value="1"/>
</dbReference>
<evidence type="ECO:0000256" key="4">
    <source>
        <dbReference type="ARBA" id="ARBA00022833"/>
    </source>
</evidence>
<dbReference type="GO" id="GO:0006355">
    <property type="term" value="P:regulation of DNA-templated transcription"/>
    <property type="evidence" value="ECO:0007669"/>
    <property type="project" value="InterPro"/>
</dbReference>
<evidence type="ECO:0000256" key="3">
    <source>
        <dbReference type="ARBA" id="ARBA00022771"/>
    </source>
</evidence>
<dbReference type="Gene3D" id="3.30.40.10">
    <property type="entry name" value="Zinc/RING finger domain, C3HC4 (zinc finger)"/>
    <property type="match status" value="1"/>
</dbReference>
<comment type="subcellular location">
    <subcellularLocation>
        <location evidence="1">Nucleus</location>
    </subcellularLocation>
</comment>
<feature type="region of interest" description="Disordered" evidence="6">
    <location>
        <begin position="159"/>
        <end position="194"/>
    </location>
</feature>
<dbReference type="GO" id="GO:0003677">
    <property type="term" value="F:DNA binding"/>
    <property type="evidence" value="ECO:0007669"/>
    <property type="project" value="InterPro"/>
</dbReference>
<evidence type="ECO:0000313" key="7">
    <source>
        <dbReference type="EMBL" id="KOM53797.1"/>
    </source>
</evidence>
<evidence type="ECO:0000256" key="6">
    <source>
        <dbReference type="SAM" id="MobiDB-lite"/>
    </source>
</evidence>
<dbReference type="PANTHER" id="PTHR13213:SF2">
    <property type="entry name" value="MYB-BINDING PROTEIN 1A"/>
    <property type="match status" value="1"/>
</dbReference>
<reference evidence="8" key="1">
    <citation type="journal article" date="2015" name="Proc. Natl. Acad. Sci. U.S.A.">
        <title>Genome sequencing of adzuki bean (Vigna angularis) provides insight into high starch and low fat accumulation and domestication.</title>
        <authorList>
            <person name="Yang K."/>
            <person name="Tian Z."/>
            <person name="Chen C."/>
            <person name="Luo L."/>
            <person name="Zhao B."/>
            <person name="Wang Z."/>
            <person name="Yu L."/>
            <person name="Li Y."/>
            <person name="Sun Y."/>
            <person name="Li W."/>
            <person name="Chen Y."/>
            <person name="Li Y."/>
            <person name="Zhang Y."/>
            <person name="Ai D."/>
            <person name="Zhao J."/>
            <person name="Shang C."/>
            <person name="Ma Y."/>
            <person name="Wu B."/>
            <person name="Wang M."/>
            <person name="Gao L."/>
            <person name="Sun D."/>
            <person name="Zhang P."/>
            <person name="Guo F."/>
            <person name="Wang W."/>
            <person name="Li Y."/>
            <person name="Wang J."/>
            <person name="Varshney R.K."/>
            <person name="Wang J."/>
            <person name="Ling H.Q."/>
            <person name="Wan P."/>
        </authorList>
    </citation>
    <scope>NUCLEOTIDE SEQUENCE</scope>
    <source>
        <strain evidence="8">cv. Jingnong 6</strain>
    </source>
</reference>
<gene>
    <name evidence="7" type="ORF">LR48_Vigan09g245600</name>
</gene>
<evidence type="ECO:0008006" key="9">
    <source>
        <dbReference type="Google" id="ProtNLM"/>
    </source>
</evidence>
<dbReference type="GO" id="GO:0005730">
    <property type="term" value="C:nucleolus"/>
    <property type="evidence" value="ECO:0007669"/>
    <property type="project" value="InterPro"/>
</dbReference>
<proteinExistence type="predicted"/>
<feature type="compositionally biased region" description="Polar residues" evidence="6">
    <location>
        <begin position="170"/>
        <end position="180"/>
    </location>
</feature>
<accession>A0A0L9VFV6</accession>
<dbReference type="InterPro" id="IPR017907">
    <property type="entry name" value="Znf_RING_CS"/>
</dbReference>
<dbReference type="InterPro" id="IPR013083">
    <property type="entry name" value="Znf_RING/FYVE/PHD"/>
</dbReference>
<dbReference type="Gramene" id="KOM53797">
    <property type="protein sequence ID" value="KOM53797"/>
    <property type="gene ID" value="LR48_Vigan09g245600"/>
</dbReference>
<dbReference type="InterPro" id="IPR007015">
    <property type="entry name" value="DNA_pol_V/MYBBP1A"/>
</dbReference>
<dbReference type="SUPFAM" id="SSF57850">
    <property type="entry name" value="RING/U-box"/>
    <property type="match status" value="1"/>
</dbReference>
<dbReference type="AlphaFoldDB" id="A0A0L9VFV6"/>
<keyword evidence="3" id="KW-0863">Zinc-finger</keyword>
<dbReference type="Proteomes" id="UP000053144">
    <property type="component" value="Chromosome 9"/>
</dbReference>
<evidence type="ECO:0000256" key="5">
    <source>
        <dbReference type="ARBA" id="ARBA00023242"/>
    </source>
</evidence>
<sequence length="411" mass="47314">MVGFATGLAQLVATVHNIKVDSLLKLIVSLHNVTPFMNDKEVHGRLLGRLMAYKALTLSGRFSMEYHKDNHTSSIKEFISAVICIAYRYQNLQLPAVYVILTLVKKLPLEAVTRHIIGAPELQEWFDVAREVFNYFSDDDTCNLIQVLSLIKRHLDTTEDEDDDTESDSQTAFESDNSQSADDEDKDDNGQASDYMEEDDLGIAQILEENNKNHAYSQLLDKLKILTLLRISTHKDPGKNNLSFLTASDFPREYDGACLQMRMSYSMAAHLFLFLVQWTDCNLAGALGLLRILIYKVYVDGTTTMSTHERKASIREFYAVIYPSLLQLQKGVTDTEDKKQKAVCLERYRKRDEDEHRQPSDIDIEREEECGICMEMNSKIVLPDCNHVMCLKCYHEWYFLLLMLTFRRLWS</sequence>
<evidence type="ECO:0000256" key="1">
    <source>
        <dbReference type="ARBA" id="ARBA00004123"/>
    </source>
</evidence>